<keyword evidence="4" id="KW-1185">Reference proteome</keyword>
<reference evidence="3 4" key="1">
    <citation type="submission" date="2019-02" db="EMBL/GenBank/DDBJ databases">
        <title>Deep-cultivation of Planctomycetes and their phenomic and genomic characterization uncovers novel biology.</title>
        <authorList>
            <person name="Wiegand S."/>
            <person name="Jogler M."/>
            <person name="Boedeker C."/>
            <person name="Pinto D."/>
            <person name="Vollmers J."/>
            <person name="Rivas-Marin E."/>
            <person name="Kohn T."/>
            <person name="Peeters S.H."/>
            <person name="Heuer A."/>
            <person name="Rast P."/>
            <person name="Oberbeckmann S."/>
            <person name="Bunk B."/>
            <person name="Jeske O."/>
            <person name="Meyerdierks A."/>
            <person name="Storesund J.E."/>
            <person name="Kallscheuer N."/>
            <person name="Luecker S."/>
            <person name="Lage O.M."/>
            <person name="Pohl T."/>
            <person name="Merkel B.J."/>
            <person name="Hornburger P."/>
            <person name="Mueller R.-W."/>
            <person name="Bruemmer F."/>
            <person name="Labrenz M."/>
            <person name="Spormann A.M."/>
            <person name="Op Den Camp H."/>
            <person name="Overmann J."/>
            <person name="Amann R."/>
            <person name="Jetten M.S.M."/>
            <person name="Mascher T."/>
            <person name="Medema M.H."/>
            <person name="Devos D.P."/>
            <person name="Kaster A.-K."/>
            <person name="Ovreas L."/>
            <person name="Rohde M."/>
            <person name="Galperin M.Y."/>
            <person name="Jogler C."/>
        </authorList>
    </citation>
    <scope>NUCLEOTIDE SEQUENCE [LARGE SCALE GENOMIC DNA]</scope>
    <source>
        <strain evidence="3 4">KOR34</strain>
    </source>
</reference>
<dbReference type="OrthoDB" id="244732at2"/>
<feature type="domain" description="Pyrrolo-quinoline quinone repeat" evidence="2">
    <location>
        <begin position="164"/>
        <end position="254"/>
    </location>
</feature>
<dbReference type="SUPFAM" id="SSF50998">
    <property type="entry name" value="Quinoprotein alcohol dehydrogenase-like"/>
    <property type="match status" value="1"/>
</dbReference>
<evidence type="ECO:0000313" key="4">
    <source>
        <dbReference type="Proteomes" id="UP000316714"/>
    </source>
</evidence>
<evidence type="ECO:0000313" key="3">
    <source>
        <dbReference type="EMBL" id="TWT35671.1"/>
    </source>
</evidence>
<comment type="caution">
    <text evidence="3">The sequence shown here is derived from an EMBL/GenBank/DDBJ whole genome shotgun (WGS) entry which is preliminary data.</text>
</comment>
<dbReference type="PANTHER" id="PTHR34512">
    <property type="entry name" value="CELL SURFACE PROTEIN"/>
    <property type="match status" value="1"/>
</dbReference>
<name>A0A5C5VBM7_9BACT</name>
<organism evidence="3 4">
    <name type="scientific">Posidoniimonas corsicana</name>
    <dbReference type="NCBI Taxonomy" id="1938618"/>
    <lineage>
        <taxon>Bacteria</taxon>
        <taxon>Pseudomonadati</taxon>
        <taxon>Planctomycetota</taxon>
        <taxon>Planctomycetia</taxon>
        <taxon>Pirellulales</taxon>
        <taxon>Lacipirellulaceae</taxon>
        <taxon>Posidoniimonas</taxon>
    </lineage>
</organism>
<sequence precursor="true">MKTLILLGLTLLCGVANADEWTRFRGQGGASAGTASVPSSWSVETGENIAWQVDLPGRGVSCPIVVDGSVVLTASGGLDETRLYVLAYDSRTGRQQWSREFWATGRTNCHDTSAVAANTPCSDGERVFALYSSNDLVCVDLQGNLQWARALIEDHPGVGNDIGMASSPVVAGGVVVVQCECQQNSFAAGFDAATGQELWQLERPSSANWASPVTVTVDSGKPCVLLQSGSDMTLLDIRTGEPVWDEPVKCATIASATLGGELLYVPADGLLAIDPQKAELDVLWQEGSLSPGSPSPVVGDGKLFVINRAGVLTCADATSGDGIWKKRLAGSFWATPVIAGDKLVCVNSKGEAFVVSVADGEIVGKPEFGQDISATPAVADGGMFVRSNTKLWKIATLRQAALPRN</sequence>
<dbReference type="InterPro" id="IPR015943">
    <property type="entry name" value="WD40/YVTN_repeat-like_dom_sf"/>
</dbReference>
<dbReference type="EMBL" id="SIHJ01000001">
    <property type="protein sequence ID" value="TWT35671.1"/>
    <property type="molecule type" value="Genomic_DNA"/>
</dbReference>
<keyword evidence="1" id="KW-0732">Signal</keyword>
<proteinExistence type="predicted"/>
<feature type="signal peptide" evidence="1">
    <location>
        <begin position="1"/>
        <end position="18"/>
    </location>
</feature>
<dbReference type="Proteomes" id="UP000316714">
    <property type="component" value="Unassembled WGS sequence"/>
</dbReference>
<dbReference type="Pfam" id="PF13360">
    <property type="entry name" value="PQQ_2"/>
    <property type="match status" value="3"/>
</dbReference>
<dbReference type="PANTHER" id="PTHR34512:SF30">
    <property type="entry name" value="OUTER MEMBRANE PROTEIN ASSEMBLY FACTOR BAMB"/>
    <property type="match status" value="1"/>
</dbReference>
<feature type="domain" description="Pyrrolo-quinoline quinone repeat" evidence="2">
    <location>
        <begin position="282"/>
        <end position="362"/>
    </location>
</feature>
<dbReference type="InterPro" id="IPR011047">
    <property type="entry name" value="Quinoprotein_ADH-like_sf"/>
</dbReference>
<dbReference type="RefSeq" id="WP_146562020.1">
    <property type="nucleotide sequence ID" value="NZ_SIHJ01000001.1"/>
</dbReference>
<evidence type="ECO:0000259" key="2">
    <source>
        <dbReference type="Pfam" id="PF13360"/>
    </source>
</evidence>
<accession>A0A5C5VBM7</accession>
<dbReference type="AlphaFoldDB" id="A0A5C5VBM7"/>
<protein>
    <submittedName>
        <fullName evidence="3">Outer membrane protein assembly factor BamB</fullName>
    </submittedName>
</protein>
<evidence type="ECO:0000256" key="1">
    <source>
        <dbReference type="SAM" id="SignalP"/>
    </source>
</evidence>
<dbReference type="Gene3D" id="2.130.10.10">
    <property type="entry name" value="YVTN repeat-like/Quinoprotein amine dehydrogenase"/>
    <property type="match status" value="2"/>
</dbReference>
<feature type="domain" description="Pyrrolo-quinoline quinone repeat" evidence="2">
    <location>
        <begin position="41"/>
        <end position="153"/>
    </location>
</feature>
<gene>
    <name evidence="3" type="primary">bamB_1</name>
    <name evidence="3" type="ORF">KOR34_05650</name>
</gene>
<dbReference type="SMART" id="SM00564">
    <property type="entry name" value="PQQ"/>
    <property type="match status" value="3"/>
</dbReference>
<dbReference type="InterPro" id="IPR018391">
    <property type="entry name" value="PQQ_b-propeller_rpt"/>
</dbReference>
<feature type="chain" id="PRO_5022801580" evidence="1">
    <location>
        <begin position="19"/>
        <end position="405"/>
    </location>
</feature>
<dbReference type="InterPro" id="IPR002372">
    <property type="entry name" value="PQQ_rpt_dom"/>
</dbReference>